<accession>A0A1D2J3C9</accession>
<dbReference type="AlphaFoldDB" id="A0A1D2J3C9"/>
<sequence>MVASDLPGNEVEASEWKVMKLQESQPAVRIPRFTKACLMEQISETEAA</sequence>
<dbReference type="EMBL" id="LZYO01000736">
    <property type="protein sequence ID" value="ODH12808.1"/>
    <property type="molecule type" value="Genomic_DNA"/>
</dbReference>
<gene>
    <name evidence="1" type="ORF">ACO22_07897</name>
</gene>
<comment type="caution">
    <text evidence="1">The sequence shown here is derived from an EMBL/GenBank/DDBJ whole genome shotgun (WGS) entry which is preliminary data.</text>
</comment>
<feature type="non-terminal residue" evidence="1">
    <location>
        <position position="48"/>
    </location>
</feature>
<name>A0A1D2J3C9_PARBR</name>
<evidence type="ECO:0000313" key="1">
    <source>
        <dbReference type="EMBL" id="ODH12808.1"/>
    </source>
</evidence>
<proteinExistence type="predicted"/>
<organism evidence="1 2">
    <name type="scientific">Paracoccidioides brasiliensis</name>
    <dbReference type="NCBI Taxonomy" id="121759"/>
    <lineage>
        <taxon>Eukaryota</taxon>
        <taxon>Fungi</taxon>
        <taxon>Dikarya</taxon>
        <taxon>Ascomycota</taxon>
        <taxon>Pezizomycotina</taxon>
        <taxon>Eurotiomycetes</taxon>
        <taxon>Eurotiomycetidae</taxon>
        <taxon>Onygenales</taxon>
        <taxon>Ajellomycetaceae</taxon>
        <taxon>Paracoccidioides</taxon>
    </lineage>
</organism>
<evidence type="ECO:0000313" key="2">
    <source>
        <dbReference type="Proteomes" id="UP000242814"/>
    </source>
</evidence>
<protein>
    <submittedName>
        <fullName evidence="1">Uncharacterized protein</fullName>
    </submittedName>
</protein>
<reference evidence="1 2" key="1">
    <citation type="submission" date="2016-06" db="EMBL/GenBank/DDBJ databases">
        <authorList>
            <person name="Kjaerup R.B."/>
            <person name="Dalgaard T.S."/>
            <person name="Juul-Madsen H.R."/>
        </authorList>
    </citation>
    <scope>NUCLEOTIDE SEQUENCE [LARGE SCALE GENOMIC DNA]</scope>
    <source>
        <strain evidence="1 2">Pb300</strain>
    </source>
</reference>
<dbReference type="Proteomes" id="UP000242814">
    <property type="component" value="Unassembled WGS sequence"/>
</dbReference>